<accession>A0A0W0FSU0</accession>
<organism evidence="1 2">
    <name type="scientific">Moniliophthora roreri</name>
    <name type="common">Frosty pod rot fungus</name>
    <name type="synonym">Monilia roreri</name>
    <dbReference type="NCBI Taxonomy" id="221103"/>
    <lineage>
        <taxon>Eukaryota</taxon>
        <taxon>Fungi</taxon>
        <taxon>Dikarya</taxon>
        <taxon>Basidiomycota</taxon>
        <taxon>Agaricomycotina</taxon>
        <taxon>Agaricomycetes</taxon>
        <taxon>Agaricomycetidae</taxon>
        <taxon>Agaricales</taxon>
        <taxon>Marasmiineae</taxon>
        <taxon>Marasmiaceae</taxon>
        <taxon>Moniliophthora</taxon>
    </lineage>
</organism>
<name>A0A0W0FSU0_MONRR</name>
<comment type="caution">
    <text evidence="1">The sequence shown here is derived from an EMBL/GenBank/DDBJ whole genome shotgun (WGS) entry which is preliminary data.</text>
</comment>
<reference evidence="1 2" key="1">
    <citation type="submission" date="2015-12" db="EMBL/GenBank/DDBJ databases">
        <title>Draft genome sequence of Moniliophthora roreri, the causal agent of frosty pod rot of cacao.</title>
        <authorList>
            <person name="Aime M.C."/>
            <person name="Diaz-Valderrama J.R."/>
            <person name="Kijpornyongpan T."/>
            <person name="Phillips-Mora W."/>
        </authorList>
    </citation>
    <scope>NUCLEOTIDE SEQUENCE [LARGE SCALE GENOMIC DNA]</scope>
    <source>
        <strain evidence="1 2">MCA 2952</strain>
    </source>
</reference>
<gene>
    <name evidence="1" type="ORF">WG66_8046</name>
</gene>
<sequence length="110" mass="12700">MFYSPTPGQELSTSQPFRLEFSSDYYYKDHTKNVTVLISSGNYPYTFGIELGTFTPMDSIRNYTAEVTPKFAYYWDKKSNFTISVLERHTTDYGSMDAFSIFSQPVTFAD</sequence>
<dbReference type="Proteomes" id="UP000054988">
    <property type="component" value="Unassembled WGS sequence"/>
</dbReference>
<evidence type="ECO:0000313" key="1">
    <source>
        <dbReference type="EMBL" id="KTB39395.1"/>
    </source>
</evidence>
<evidence type="ECO:0000313" key="2">
    <source>
        <dbReference type="Proteomes" id="UP000054988"/>
    </source>
</evidence>
<dbReference type="AlphaFoldDB" id="A0A0W0FSU0"/>
<protein>
    <submittedName>
        <fullName evidence="1">Uncharacterized protein</fullName>
    </submittedName>
</protein>
<proteinExistence type="predicted"/>
<dbReference type="EMBL" id="LATX01001682">
    <property type="protein sequence ID" value="KTB39395.1"/>
    <property type="molecule type" value="Genomic_DNA"/>
</dbReference>